<evidence type="ECO:0000313" key="4">
    <source>
        <dbReference type="EMBL" id="GGO47942.1"/>
    </source>
</evidence>
<dbReference type="RefSeq" id="WP_164317796.1">
    <property type="nucleotide sequence ID" value="NZ_BMNG01000009.1"/>
</dbReference>
<sequence length="188" mass="19273">MNKTQAVAAVLAATTTEPIVCTTGYACRIARHLDDRPSHFYMTGSMGLASSIGIGVARETGRTTVVVDGDGSLLMNPVGLITAGALPTLPLAHIVLDDGCYASTGGQTVPSRGADLCALALASGYARAEETDDAERFAELVRAAVADCTAPVLVLARLTSADPPVPGRVEGDLAEHARRFGHSLAGKG</sequence>
<dbReference type="PANTHER" id="PTHR42818">
    <property type="entry name" value="SULFOPYRUVATE DECARBOXYLASE SUBUNIT ALPHA"/>
    <property type="match status" value="1"/>
</dbReference>
<protein>
    <submittedName>
        <fullName evidence="4">Sulfopyruvate decarboxylase subunit beta</fullName>
    </submittedName>
</protein>
<evidence type="ECO:0000313" key="5">
    <source>
        <dbReference type="Proteomes" id="UP000656881"/>
    </source>
</evidence>
<evidence type="ECO:0000259" key="3">
    <source>
        <dbReference type="Pfam" id="PF02775"/>
    </source>
</evidence>
<feature type="domain" description="Thiamine pyrophosphate enzyme TPP-binding" evidence="3">
    <location>
        <begin position="23"/>
        <end position="154"/>
    </location>
</feature>
<organism evidence="4 5">
    <name type="scientific">Streptomyces lasiicapitis</name>
    <dbReference type="NCBI Taxonomy" id="1923961"/>
    <lineage>
        <taxon>Bacteria</taxon>
        <taxon>Bacillati</taxon>
        <taxon>Actinomycetota</taxon>
        <taxon>Actinomycetes</taxon>
        <taxon>Kitasatosporales</taxon>
        <taxon>Streptomycetaceae</taxon>
        <taxon>Streptomyces</taxon>
    </lineage>
</organism>
<dbReference type="Pfam" id="PF02775">
    <property type="entry name" value="TPP_enzyme_C"/>
    <property type="match status" value="1"/>
</dbReference>
<evidence type="ECO:0000256" key="2">
    <source>
        <dbReference type="ARBA" id="ARBA00023239"/>
    </source>
</evidence>
<dbReference type="PANTHER" id="PTHR42818:SF1">
    <property type="entry name" value="SULFOPYRUVATE DECARBOXYLASE"/>
    <property type="match status" value="1"/>
</dbReference>
<reference evidence="5" key="1">
    <citation type="journal article" date="2019" name="Int. J. Syst. Evol. Microbiol.">
        <title>The Global Catalogue of Microorganisms (GCM) 10K type strain sequencing project: providing services to taxonomists for standard genome sequencing and annotation.</title>
        <authorList>
            <consortium name="The Broad Institute Genomics Platform"/>
            <consortium name="The Broad Institute Genome Sequencing Center for Infectious Disease"/>
            <person name="Wu L."/>
            <person name="Ma J."/>
        </authorList>
    </citation>
    <scope>NUCLEOTIDE SEQUENCE [LARGE SCALE GENOMIC DNA]</scope>
    <source>
        <strain evidence="5">CGMCC 4.7349</strain>
    </source>
</reference>
<dbReference type="InterPro" id="IPR051818">
    <property type="entry name" value="TPP_dependent_decarboxylase"/>
</dbReference>
<dbReference type="Proteomes" id="UP000656881">
    <property type="component" value="Unassembled WGS sequence"/>
</dbReference>
<keyword evidence="2" id="KW-0456">Lyase</keyword>
<dbReference type="InterPro" id="IPR029061">
    <property type="entry name" value="THDP-binding"/>
</dbReference>
<proteinExistence type="predicted"/>
<comment type="caution">
    <text evidence="4">The sequence shown here is derived from an EMBL/GenBank/DDBJ whole genome shotgun (WGS) entry which is preliminary data.</text>
</comment>
<gene>
    <name evidence="4" type="ORF">GCM10012286_42400</name>
</gene>
<accession>A0ABQ2M835</accession>
<dbReference type="EMBL" id="BMNG01000009">
    <property type="protein sequence ID" value="GGO47942.1"/>
    <property type="molecule type" value="Genomic_DNA"/>
</dbReference>
<keyword evidence="5" id="KW-1185">Reference proteome</keyword>
<name>A0ABQ2M835_9ACTN</name>
<evidence type="ECO:0000256" key="1">
    <source>
        <dbReference type="ARBA" id="ARBA00022793"/>
    </source>
</evidence>
<dbReference type="SUPFAM" id="SSF52518">
    <property type="entry name" value="Thiamin diphosphate-binding fold (THDP-binding)"/>
    <property type="match status" value="1"/>
</dbReference>
<dbReference type="Gene3D" id="3.40.50.970">
    <property type="match status" value="1"/>
</dbReference>
<dbReference type="InterPro" id="IPR011766">
    <property type="entry name" value="TPP_enzyme_TPP-bd"/>
</dbReference>
<keyword evidence="1" id="KW-0210">Decarboxylase</keyword>